<comment type="caution">
    <text evidence="1">The sequence shown here is derived from an EMBL/GenBank/DDBJ whole genome shotgun (WGS) entry which is preliminary data.</text>
</comment>
<evidence type="ECO:0000313" key="1">
    <source>
        <dbReference type="EMBL" id="EHM50275.1"/>
    </source>
</evidence>
<dbReference type="InterPro" id="IPR038573">
    <property type="entry name" value="BrnT_sf"/>
</dbReference>
<proteinExistence type="predicted"/>
<dbReference type="RefSeq" id="WP_006986887.1">
    <property type="nucleotide sequence ID" value="NZ_JH417969.1"/>
</dbReference>
<organism evidence="1 2">
    <name type="scientific">Cardiobacterium valvarum F0432</name>
    <dbReference type="NCBI Taxonomy" id="797473"/>
    <lineage>
        <taxon>Bacteria</taxon>
        <taxon>Pseudomonadati</taxon>
        <taxon>Pseudomonadota</taxon>
        <taxon>Gammaproteobacteria</taxon>
        <taxon>Cardiobacteriales</taxon>
        <taxon>Cardiobacteriaceae</taxon>
        <taxon>Cardiobacterium</taxon>
    </lineage>
</organism>
<dbReference type="AlphaFoldDB" id="G9ZJD4"/>
<gene>
    <name evidence="1" type="ORF">HMPREF9080_02903</name>
</gene>
<sequence length="97" mass="11756">MPTVMFPYKTLLFEWDTDKYEKVREKHGIAFEEACSVFFDIYEITYADSRFDEMRYVTIGMSDLARLLVIAWTQRNENIRLITAMKAEKSHEQRYRR</sequence>
<dbReference type="Gene3D" id="3.10.450.530">
    <property type="entry name" value="Ribonuclease toxin, BrnT, of type II toxin-antitoxin system"/>
    <property type="match status" value="1"/>
</dbReference>
<dbReference type="Pfam" id="PF04365">
    <property type="entry name" value="BrnT_toxin"/>
    <property type="match status" value="1"/>
</dbReference>
<dbReference type="EMBL" id="AGCM01000184">
    <property type="protein sequence ID" value="EHM50275.1"/>
    <property type="molecule type" value="Genomic_DNA"/>
</dbReference>
<evidence type="ECO:0008006" key="3">
    <source>
        <dbReference type="Google" id="ProtNLM"/>
    </source>
</evidence>
<dbReference type="InterPro" id="IPR007460">
    <property type="entry name" value="BrnT_toxin"/>
</dbReference>
<dbReference type="Proteomes" id="UP000004750">
    <property type="component" value="Unassembled WGS sequence"/>
</dbReference>
<name>G9ZJD4_9GAMM</name>
<reference evidence="1 2" key="1">
    <citation type="submission" date="2011-08" db="EMBL/GenBank/DDBJ databases">
        <authorList>
            <person name="Weinstock G."/>
            <person name="Sodergren E."/>
            <person name="Clifton S."/>
            <person name="Fulton L."/>
            <person name="Fulton B."/>
            <person name="Courtney L."/>
            <person name="Fronick C."/>
            <person name="Harrison M."/>
            <person name="Strong C."/>
            <person name="Farmer C."/>
            <person name="Delahaunty K."/>
            <person name="Markovic C."/>
            <person name="Hall O."/>
            <person name="Minx P."/>
            <person name="Tomlinson C."/>
            <person name="Mitreva M."/>
            <person name="Hou S."/>
            <person name="Chen J."/>
            <person name="Wollam A."/>
            <person name="Pepin K.H."/>
            <person name="Johnson M."/>
            <person name="Bhonagiri V."/>
            <person name="Zhang X."/>
            <person name="Suruliraj S."/>
            <person name="Warren W."/>
            <person name="Chinwalla A."/>
            <person name="Mardis E.R."/>
            <person name="Wilson R.K."/>
        </authorList>
    </citation>
    <scope>NUCLEOTIDE SEQUENCE [LARGE SCALE GENOMIC DNA]</scope>
    <source>
        <strain evidence="1 2">F0432</strain>
    </source>
</reference>
<dbReference type="HOGENOM" id="CLU_149290_1_1_6"/>
<accession>G9ZJD4</accession>
<dbReference type="STRING" id="797473.HMPREF9080_02903"/>
<evidence type="ECO:0000313" key="2">
    <source>
        <dbReference type="Proteomes" id="UP000004750"/>
    </source>
</evidence>
<protein>
    <recommendedName>
        <fullName evidence="3">Toxin-antitoxin system, toxin component</fullName>
    </recommendedName>
</protein>